<dbReference type="AlphaFoldDB" id="A0A418WDP7"/>
<evidence type="ECO:0000256" key="1">
    <source>
        <dbReference type="ARBA" id="ARBA00008000"/>
    </source>
</evidence>
<keyword evidence="2" id="KW-0285">Flavoprotein</keyword>
<evidence type="ECO:0000313" key="9">
    <source>
        <dbReference type="EMBL" id="RJF88142.1"/>
    </source>
</evidence>
<reference evidence="9 10" key="1">
    <citation type="submission" date="2018-09" db="EMBL/GenBank/DDBJ databases">
        <authorList>
            <person name="Zhu H."/>
        </authorList>
    </citation>
    <scope>NUCLEOTIDE SEQUENCE [LARGE SCALE GENOMIC DNA]</scope>
    <source>
        <strain evidence="9 10">K1W22B-8</strain>
    </source>
</reference>
<dbReference type="RefSeq" id="WP_119778778.1">
    <property type="nucleotide sequence ID" value="NZ_QYUK01000011.1"/>
</dbReference>
<dbReference type="InterPro" id="IPR016169">
    <property type="entry name" value="FAD-bd_PCMH_sub2"/>
</dbReference>
<evidence type="ECO:0000256" key="7">
    <source>
        <dbReference type="PIRSR" id="PIRSR625650-4"/>
    </source>
</evidence>
<dbReference type="GO" id="GO:0008610">
    <property type="term" value="P:lipid biosynthetic process"/>
    <property type="evidence" value="ECO:0007669"/>
    <property type="project" value="InterPro"/>
</dbReference>
<dbReference type="GO" id="GO:0071949">
    <property type="term" value="F:FAD binding"/>
    <property type="evidence" value="ECO:0007669"/>
    <property type="project" value="InterPro"/>
</dbReference>
<feature type="active site" description="Proton donor/acceptor" evidence="4">
    <location>
        <position position="447"/>
    </location>
</feature>
<keyword evidence="3 6" id="KW-0274">FAD</keyword>
<dbReference type="InterPro" id="IPR036318">
    <property type="entry name" value="FAD-bd_PCMH-like_sf"/>
</dbReference>
<evidence type="ECO:0000259" key="8">
    <source>
        <dbReference type="PROSITE" id="PS51387"/>
    </source>
</evidence>
<dbReference type="InterPro" id="IPR025650">
    <property type="entry name" value="Alkyl-DHAP_Synthase"/>
</dbReference>
<dbReference type="Gene3D" id="3.30.70.3450">
    <property type="match status" value="1"/>
</dbReference>
<dbReference type="GO" id="GO:0008609">
    <property type="term" value="F:alkylglycerone-phosphate synthase activity"/>
    <property type="evidence" value="ECO:0007669"/>
    <property type="project" value="InterPro"/>
</dbReference>
<dbReference type="InterPro" id="IPR006094">
    <property type="entry name" value="Oxid_FAD_bind_N"/>
</dbReference>
<dbReference type="Pfam" id="PF01565">
    <property type="entry name" value="FAD_binding_4"/>
    <property type="match status" value="1"/>
</dbReference>
<feature type="domain" description="FAD-binding PCMH-type" evidence="8">
    <location>
        <begin position="92"/>
        <end position="271"/>
    </location>
</feature>
<dbReference type="OrthoDB" id="9815648at2"/>
<dbReference type="Gene3D" id="3.30.300.330">
    <property type="match status" value="1"/>
</dbReference>
<feature type="site" description="Important for enzyme activity" evidence="7">
    <location>
        <position position="306"/>
    </location>
</feature>
<dbReference type="SUPFAM" id="SSF56176">
    <property type="entry name" value="FAD-binding/transporter-associated domain-like"/>
    <property type="match status" value="1"/>
</dbReference>
<dbReference type="PROSITE" id="PS51387">
    <property type="entry name" value="FAD_PCMH"/>
    <property type="match status" value="1"/>
</dbReference>
<dbReference type="InterPro" id="IPR016164">
    <property type="entry name" value="FAD-linked_Oxase-like_C"/>
</dbReference>
<dbReference type="Gene3D" id="3.30.465.10">
    <property type="match status" value="1"/>
</dbReference>
<proteinExistence type="inferred from homology"/>
<evidence type="ECO:0000256" key="3">
    <source>
        <dbReference type="ARBA" id="ARBA00022827"/>
    </source>
</evidence>
<feature type="binding site" evidence="5">
    <location>
        <position position="385"/>
    </location>
    <ligand>
        <name>substrate</name>
    </ligand>
</feature>
<dbReference type="EMBL" id="QYUK01000011">
    <property type="protein sequence ID" value="RJF88142.1"/>
    <property type="molecule type" value="Genomic_DNA"/>
</dbReference>
<comment type="cofactor">
    <cofactor evidence="6">
        <name>FAD</name>
        <dbReference type="ChEBI" id="CHEBI:57692"/>
    </cofactor>
</comment>
<comment type="similarity">
    <text evidence="1">Belongs to the FAD-binding oxidoreductase/transferase type 4 family.</text>
</comment>
<keyword evidence="10" id="KW-1185">Reference proteome</keyword>
<dbReference type="InterPro" id="IPR016166">
    <property type="entry name" value="FAD-bd_PCMH"/>
</dbReference>
<feature type="binding site" evidence="6">
    <location>
        <begin position="124"/>
        <end position="130"/>
    </location>
    <ligand>
        <name>FAD</name>
        <dbReference type="ChEBI" id="CHEBI:57692"/>
    </ligand>
</feature>
<evidence type="ECO:0000313" key="10">
    <source>
        <dbReference type="Proteomes" id="UP000284605"/>
    </source>
</evidence>
<dbReference type="PANTHER" id="PTHR46568">
    <property type="entry name" value="ALKYLDIHYDROXYACETONEPHOSPHATE SYNTHASE, PEROXISOMAL"/>
    <property type="match status" value="1"/>
</dbReference>
<evidence type="ECO:0000256" key="2">
    <source>
        <dbReference type="ARBA" id="ARBA00022630"/>
    </source>
</evidence>
<dbReference type="SUPFAM" id="SSF55103">
    <property type="entry name" value="FAD-linked oxidases, C-terminal domain"/>
    <property type="match status" value="1"/>
</dbReference>
<dbReference type="Pfam" id="PF02913">
    <property type="entry name" value="FAD-oxidase_C"/>
    <property type="match status" value="1"/>
</dbReference>
<dbReference type="InterPro" id="IPR004113">
    <property type="entry name" value="FAD-bd_oxidored_4_C"/>
</dbReference>
<evidence type="ECO:0000256" key="4">
    <source>
        <dbReference type="PIRSR" id="PIRSR625650-1"/>
    </source>
</evidence>
<name>A0A418WDP7_9PROT</name>
<evidence type="ECO:0000256" key="5">
    <source>
        <dbReference type="PIRSR" id="PIRSR625650-2"/>
    </source>
</evidence>
<dbReference type="Proteomes" id="UP000284605">
    <property type="component" value="Unassembled WGS sequence"/>
</dbReference>
<evidence type="ECO:0000256" key="6">
    <source>
        <dbReference type="PIRSR" id="PIRSR625650-3"/>
    </source>
</evidence>
<protein>
    <submittedName>
        <fullName evidence="9">FAD-binding oxidoreductase</fullName>
    </submittedName>
</protein>
<sequence>MRQRKFWGWGFADEGASEAEVGMLAGLAAQRFGVDSLGVVPPPAPEEISLGRPRVQVPASLAGIVTADHHARLVHALGRSFPDQVKPFLRDFTTAPDLVAFPRDEADIAALMDWAGAQDVALIPFGGGSSVVGGVTPPGDRAALSLDMGRLDRIREIDRTSRAALIEGGMFGPALEAGLKPHGLTLRHFPQSFEFSTLGGWIVTRSGGHYATGPTHIEEFVEAVTLVTPAGRIETRRLPASGAGPDTNRWVAGSEGAFGILASAWMRLQDIPKQRLGTSIAFDGFHRGAEAIREIVQAGFQPANCRLIDAGEALATFAGDGSADLLVLGFESAGAPLDALMAGALEICRAHGGRFAPPKASSTGGQREGAAGAWRNAFLRAPYYREVLVARGVMVDTFETAITWDRFDDFVDTVKARVRDAILRVTGRPGQVTCRLTHVYADGAAPYFTFYGLGRGDLADLIGQWQVVKQAASDALIELGGTITHHHAVGRDHAAHYAREVPGLAVAALQAVKRRLDPKGIMNPGVLLPG</sequence>
<comment type="caution">
    <text evidence="9">The sequence shown here is derived from an EMBL/GenBank/DDBJ whole genome shotgun (WGS) entry which is preliminary data.</text>
</comment>
<gene>
    <name evidence="9" type="ORF">D3874_14875</name>
</gene>
<organism evidence="9 10">
    <name type="scientific">Oleomonas cavernae</name>
    <dbReference type="NCBI Taxonomy" id="2320859"/>
    <lineage>
        <taxon>Bacteria</taxon>
        <taxon>Pseudomonadati</taxon>
        <taxon>Pseudomonadota</taxon>
        <taxon>Alphaproteobacteria</taxon>
        <taxon>Acetobacterales</taxon>
        <taxon>Acetobacteraceae</taxon>
        <taxon>Oleomonas</taxon>
    </lineage>
</organism>
<dbReference type="PANTHER" id="PTHR46568:SF1">
    <property type="entry name" value="ALKYLDIHYDROXYACETONEPHOSPHATE SYNTHASE, PEROXISOMAL"/>
    <property type="match status" value="1"/>
</dbReference>
<accession>A0A418WDP7</accession>